<protein>
    <submittedName>
        <fullName evidence="2">Phytoene desaturase</fullName>
        <ecNumber evidence="2">1.14.99.-</ecNumber>
    </submittedName>
</protein>
<keyword evidence="2" id="KW-0560">Oxidoreductase</keyword>
<dbReference type="EC" id="1.14.99.-" evidence="2"/>
<dbReference type="PANTHER" id="PTHR42923">
    <property type="entry name" value="PROTOPORPHYRINOGEN OXIDASE"/>
    <property type="match status" value="1"/>
</dbReference>
<feature type="domain" description="Amine oxidase" evidence="1">
    <location>
        <begin position="13"/>
        <end position="335"/>
    </location>
</feature>
<gene>
    <name evidence="2" type="ORF">MNBD_GAMMA22-817</name>
</gene>
<dbReference type="PRINTS" id="PR00419">
    <property type="entry name" value="ADXRDTASE"/>
</dbReference>
<dbReference type="GO" id="GO:0016491">
    <property type="term" value="F:oxidoreductase activity"/>
    <property type="evidence" value="ECO:0007669"/>
    <property type="project" value="UniProtKB-KW"/>
</dbReference>
<name>A0A3B1A644_9ZZZZ</name>
<organism evidence="2">
    <name type="scientific">hydrothermal vent metagenome</name>
    <dbReference type="NCBI Taxonomy" id="652676"/>
    <lineage>
        <taxon>unclassified sequences</taxon>
        <taxon>metagenomes</taxon>
        <taxon>ecological metagenomes</taxon>
    </lineage>
</organism>
<dbReference type="SUPFAM" id="SSF51905">
    <property type="entry name" value="FAD/NAD(P)-binding domain"/>
    <property type="match status" value="1"/>
</dbReference>
<dbReference type="NCBIfam" id="NF005560">
    <property type="entry name" value="PRK07233.1"/>
    <property type="match status" value="1"/>
</dbReference>
<dbReference type="PANTHER" id="PTHR42923:SF46">
    <property type="entry name" value="AMINE OXIDASE"/>
    <property type="match status" value="1"/>
</dbReference>
<dbReference type="AlphaFoldDB" id="A0A3B1A644"/>
<dbReference type="InterPro" id="IPR036188">
    <property type="entry name" value="FAD/NAD-bd_sf"/>
</dbReference>
<dbReference type="Pfam" id="PF01593">
    <property type="entry name" value="Amino_oxidase"/>
    <property type="match status" value="1"/>
</dbReference>
<dbReference type="EMBL" id="UOFS01000013">
    <property type="protein sequence ID" value="VAW93669.1"/>
    <property type="molecule type" value="Genomic_DNA"/>
</dbReference>
<evidence type="ECO:0000259" key="1">
    <source>
        <dbReference type="Pfam" id="PF01593"/>
    </source>
</evidence>
<dbReference type="InterPro" id="IPR002937">
    <property type="entry name" value="Amino_oxidase"/>
</dbReference>
<dbReference type="PROSITE" id="PS51257">
    <property type="entry name" value="PROKAR_LIPOPROTEIN"/>
    <property type="match status" value="1"/>
</dbReference>
<evidence type="ECO:0000313" key="2">
    <source>
        <dbReference type="EMBL" id="VAW93669.1"/>
    </source>
</evidence>
<dbReference type="Gene3D" id="3.50.50.60">
    <property type="entry name" value="FAD/NAD(P)-binding domain"/>
    <property type="match status" value="1"/>
</dbReference>
<dbReference type="InterPro" id="IPR050464">
    <property type="entry name" value="Zeta_carotene_desat/Oxidored"/>
</dbReference>
<reference evidence="2" key="1">
    <citation type="submission" date="2018-06" db="EMBL/GenBank/DDBJ databases">
        <authorList>
            <person name="Zhirakovskaya E."/>
        </authorList>
    </citation>
    <scope>NUCLEOTIDE SEQUENCE</scope>
</reference>
<sequence length="431" mass="49137">MTKTAVIGAGPMGLACAYQLLKDGYDVDIYEADDRIGGMSAHFDFNGLSIERFYHFICKEDFALFELLDELNLTNQLVWRNTLMGYFFQGELYKWGNPIALLTFPKLSLINRFRYGLHMFLSSRMKNGDKIDSEDAVTWIKRWQGNATYNTMWSKLFELKFYHFTSNLSASWIWARIRRVGRSRKNLMQEQMGYLNGGSNTLLSAIQKAIEGKGGKIFLNAKIESVECNNNIVSGLTANGQKLKYDNVITTIPLPFIPKLIPELPKGVLNSYSKLNNIGVVCLIFKLKQKVSNNFWLNINSEGIKIPGIIEYSNLYPNPGQQDSPEHIVYIPFYMPQDNLKYKNTDEQFIAESKQYLFLINKALTNDDIIDVTVSRYSFAQPICEPSFKNTLPPIKSVITGLFIADTSHYYPEDRSITESVALGREIASLL</sequence>
<proteinExistence type="predicted"/>
<accession>A0A3B1A644</accession>